<gene>
    <name evidence="1" type="ORF">S12H4_20764</name>
</gene>
<evidence type="ECO:0000313" key="1">
    <source>
        <dbReference type="EMBL" id="GAI77940.1"/>
    </source>
</evidence>
<dbReference type="EMBL" id="BARW01010573">
    <property type="protein sequence ID" value="GAI77940.1"/>
    <property type="molecule type" value="Genomic_DNA"/>
</dbReference>
<sequence>ETYCRNLFPSKFTPDDSLGAIIARIREVGAGHPLATILDELESLNAFTTPFAHGQPDASTASVDENELHGFVKKTLTITGGC</sequence>
<organism evidence="1">
    <name type="scientific">marine sediment metagenome</name>
    <dbReference type="NCBI Taxonomy" id="412755"/>
    <lineage>
        <taxon>unclassified sequences</taxon>
        <taxon>metagenomes</taxon>
        <taxon>ecological metagenomes</taxon>
    </lineage>
</organism>
<proteinExistence type="predicted"/>
<reference evidence="1" key="1">
    <citation type="journal article" date="2014" name="Front. Microbiol.">
        <title>High frequency of phylogenetically diverse reductive dehalogenase-homologous genes in deep subseafloor sedimentary metagenomes.</title>
        <authorList>
            <person name="Kawai M."/>
            <person name="Futagami T."/>
            <person name="Toyoda A."/>
            <person name="Takaki Y."/>
            <person name="Nishi S."/>
            <person name="Hori S."/>
            <person name="Arai W."/>
            <person name="Tsubouchi T."/>
            <person name="Morono Y."/>
            <person name="Uchiyama I."/>
            <person name="Ito T."/>
            <person name="Fujiyama A."/>
            <person name="Inagaki F."/>
            <person name="Takami H."/>
        </authorList>
    </citation>
    <scope>NUCLEOTIDE SEQUENCE</scope>
    <source>
        <strain evidence="1">Expedition CK06-06</strain>
    </source>
</reference>
<protein>
    <submittedName>
        <fullName evidence="1">Uncharacterized protein</fullName>
    </submittedName>
</protein>
<name>X1SRG2_9ZZZZ</name>
<feature type="non-terminal residue" evidence="1">
    <location>
        <position position="1"/>
    </location>
</feature>
<accession>X1SRG2</accession>
<comment type="caution">
    <text evidence="1">The sequence shown here is derived from an EMBL/GenBank/DDBJ whole genome shotgun (WGS) entry which is preliminary data.</text>
</comment>
<dbReference type="AlphaFoldDB" id="X1SRG2"/>